<evidence type="ECO:0000313" key="1">
    <source>
        <dbReference type="EMBL" id="KAH7672341.1"/>
    </source>
</evidence>
<protein>
    <submittedName>
        <fullName evidence="1">Cleavage and polyadenylation specificity factor subunit 4 protein</fullName>
    </submittedName>
</protein>
<proteinExistence type="predicted"/>
<gene>
    <name evidence="1" type="ORF">IHE45_09G048100</name>
</gene>
<sequence>MNPFFNQIHGRGTPSNPPLQQTMPFNPTHFPHLPIPCPSPAFPNPQNPQPVNMAAQFGAMQQNMHNALQNQQVLALVQQNLNQIVGLLNGQICPPNPALVPPFSSGIVNHQGGLGVCSSSFGSGGASGVLQGKNHEMQSFSGVHGGGRSGVREFSGAGRMSGSPMSGSPMKGQHGRGRMMPQNGGRYQPQVRPVKDGESGILNTESSSNNNFTKTFHRSGEREATQMRFQKSQFHHGKYAKGGVRPFAKNGGQGQQNWKERNHQFNKGSKQAPVECKRPIPINYTENDIKAWREARRKNFPTNANIAKKLAGNVKNVEDADGDDAKLRRQQLKEILAQQAKLGVEVAEVPSSYLSDSENLVSNSKGDRKDFRHGRKGWNARGRLQRNDNKRRNNHYQDKPCGKRPKFANDDTSKNPSKIREPTLLQKLLSKEIRKDKSKLLQVFRFMVMNSFFEHWPEKPLEFPVITIKDPDSETVAAVETDTLLNGLESTPASGKNENERIDELDTAVDDVESGPIDGCESDGDNGGSASSSEGEDNQNEDLHEKLEEGEITE</sequence>
<dbReference type="EMBL" id="CM037019">
    <property type="protein sequence ID" value="KAH7672341.1"/>
    <property type="molecule type" value="Genomic_DNA"/>
</dbReference>
<organism evidence="1 2">
    <name type="scientific">Dioscorea alata</name>
    <name type="common">Purple yam</name>
    <dbReference type="NCBI Taxonomy" id="55571"/>
    <lineage>
        <taxon>Eukaryota</taxon>
        <taxon>Viridiplantae</taxon>
        <taxon>Streptophyta</taxon>
        <taxon>Embryophyta</taxon>
        <taxon>Tracheophyta</taxon>
        <taxon>Spermatophyta</taxon>
        <taxon>Magnoliopsida</taxon>
        <taxon>Liliopsida</taxon>
        <taxon>Dioscoreales</taxon>
        <taxon>Dioscoreaceae</taxon>
        <taxon>Dioscorea</taxon>
    </lineage>
</organism>
<dbReference type="Proteomes" id="UP000827976">
    <property type="component" value="Chromosome 9"/>
</dbReference>
<name>A0ACB7VEZ8_DIOAL</name>
<reference evidence="2" key="1">
    <citation type="journal article" date="2022" name="Nat. Commun.">
        <title>Chromosome evolution and the genetic basis of agronomically important traits in greater yam.</title>
        <authorList>
            <person name="Bredeson J.V."/>
            <person name="Lyons J.B."/>
            <person name="Oniyinde I.O."/>
            <person name="Okereke N.R."/>
            <person name="Kolade O."/>
            <person name="Nnabue I."/>
            <person name="Nwadili C.O."/>
            <person name="Hribova E."/>
            <person name="Parker M."/>
            <person name="Nwogha J."/>
            <person name="Shu S."/>
            <person name="Carlson J."/>
            <person name="Kariba R."/>
            <person name="Muthemba S."/>
            <person name="Knop K."/>
            <person name="Barton G.J."/>
            <person name="Sherwood A.V."/>
            <person name="Lopez-Montes A."/>
            <person name="Asiedu R."/>
            <person name="Jamnadass R."/>
            <person name="Muchugi A."/>
            <person name="Goodstein D."/>
            <person name="Egesi C.N."/>
            <person name="Featherston J."/>
            <person name="Asfaw A."/>
            <person name="Simpson G.G."/>
            <person name="Dolezel J."/>
            <person name="Hendre P.S."/>
            <person name="Van Deynze A."/>
            <person name="Kumar P.L."/>
            <person name="Obidiegwu J.E."/>
            <person name="Bhattacharjee R."/>
            <person name="Rokhsar D.S."/>
        </authorList>
    </citation>
    <scope>NUCLEOTIDE SEQUENCE [LARGE SCALE GENOMIC DNA]</scope>
    <source>
        <strain evidence="2">cv. TDa95/00328</strain>
    </source>
</reference>
<keyword evidence="2" id="KW-1185">Reference proteome</keyword>
<accession>A0ACB7VEZ8</accession>
<comment type="caution">
    <text evidence="1">The sequence shown here is derived from an EMBL/GenBank/DDBJ whole genome shotgun (WGS) entry which is preliminary data.</text>
</comment>
<evidence type="ECO:0000313" key="2">
    <source>
        <dbReference type="Proteomes" id="UP000827976"/>
    </source>
</evidence>